<evidence type="ECO:0000256" key="3">
    <source>
        <dbReference type="ARBA" id="ARBA00023125"/>
    </source>
</evidence>
<dbReference type="SUPFAM" id="SSF46689">
    <property type="entry name" value="Homeodomain-like"/>
    <property type="match status" value="1"/>
</dbReference>
<dbReference type="PANTHER" id="PTHR30055:SF238">
    <property type="entry name" value="MYCOFACTOCIN BIOSYNTHESIS TRANSCRIPTIONAL REGULATOR MFTR-RELATED"/>
    <property type="match status" value="1"/>
</dbReference>
<dbReference type="PRINTS" id="PR00455">
    <property type="entry name" value="HTHTETR"/>
</dbReference>
<sequence length="202" mass="22595">MARPSAVAERRREILEATCAVVSERGFRDLRIVDVARKAGYSTGTVHYYFDSKEELLREAFRFEYEESRLRRERVVTPGLDPVARLRALADAYLPSSPQSVRSWRVWMELWISALRDPSMGQVNDVYYGEWRQAVLDAIVEGQEQGLLDVGDPALVANMYVSMMDGLAIQVLAGAQAISIEDMQATCRAFVDSVAVPTATTA</sequence>
<dbReference type="Proteomes" id="UP000589626">
    <property type="component" value="Unassembled WGS sequence"/>
</dbReference>
<dbReference type="InterPro" id="IPR001647">
    <property type="entry name" value="HTH_TetR"/>
</dbReference>
<dbReference type="PANTHER" id="PTHR30055">
    <property type="entry name" value="HTH-TYPE TRANSCRIPTIONAL REGULATOR RUTR"/>
    <property type="match status" value="1"/>
</dbReference>
<dbReference type="InterPro" id="IPR009057">
    <property type="entry name" value="Homeodomain-like_sf"/>
</dbReference>
<comment type="caution">
    <text evidence="7">The sequence shown here is derived from an EMBL/GenBank/DDBJ whole genome shotgun (WGS) entry which is preliminary data.</text>
</comment>
<keyword evidence="2" id="KW-0805">Transcription regulation</keyword>
<protein>
    <submittedName>
        <fullName evidence="7">AcrR family transcriptional regulator</fullName>
    </submittedName>
</protein>
<evidence type="ECO:0000256" key="2">
    <source>
        <dbReference type="ARBA" id="ARBA00023015"/>
    </source>
</evidence>
<dbReference type="SUPFAM" id="SSF48498">
    <property type="entry name" value="Tetracyclin repressor-like, C-terminal domain"/>
    <property type="match status" value="1"/>
</dbReference>
<name>A0A7W4VWL9_9ACTN</name>
<evidence type="ECO:0000313" key="7">
    <source>
        <dbReference type="EMBL" id="MBB3043132.1"/>
    </source>
</evidence>
<dbReference type="EMBL" id="JACHWR010000002">
    <property type="protein sequence ID" value="MBB3043132.1"/>
    <property type="molecule type" value="Genomic_DNA"/>
</dbReference>
<gene>
    <name evidence="7" type="ORF">FHU40_002950</name>
</gene>
<evidence type="ECO:0000256" key="4">
    <source>
        <dbReference type="ARBA" id="ARBA00023163"/>
    </source>
</evidence>
<evidence type="ECO:0000313" key="8">
    <source>
        <dbReference type="Proteomes" id="UP000589626"/>
    </source>
</evidence>
<feature type="DNA-binding region" description="H-T-H motif" evidence="5">
    <location>
        <begin position="31"/>
        <end position="50"/>
    </location>
</feature>
<keyword evidence="3 5" id="KW-0238">DNA-binding</keyword>
<organism evidence="7 8">
    <name type="scientific">Nocardioides soli</name>
    <dbReference type="NCBI Taxonomy" id="1036020"/>
    <lineage>
        <taxon>Bacteria</taxon>
        <taxon>Bacillati</taxon>
        <taxon>Actinomycetota</taxon>
        <taxon>Actinomycetes</taxon>
        <taxon>Propionibacteriales</taxon>
        <taxon>Nocardioidaceae</taxon>
        <taxon>Nocardioides</taxon>
    </lineage>
</organism>
<keyword evidence="4" id="KW-0804">Transcription</keyword>
<dbReference type="RefSeq" id="WP_183593018.1">
    <property type="nucleotide sequence ID" value="NZ_JACHWR010000002.1"/>
</dbReference>
<feature type="domain" description="HTH tetR-type" evidence="6">
    <location>
        <begin position="8"/>
        <end position="68"/>
    </location>
</feature>
<proteinExistence type="predicted"/>
<dbReference type="AlphaFoldDB" id="A0A7W4VWL9"/>
<dbReference type="PROSITE" id="PS50977">
    <property type="entry name" value="HTH_TETR_2"/>
    <property type="match status" value="1"/>
</dbReference>
<evidence type="ECO:0000256" key="1">
    <source>
        <dbReference type="ARBA" id="ARBA00022491"/>
    </source>
</evidence>
<dbReference type="Gene3D" id="1.10.357.10">
    <property type="entry name" value="Tetracycline Repressor, domain 2"/>
    <property type="match status" value="1"/>
</dbReference>
<evidence type="ECO:0000259" key="6">
    <source>
        <dbReference type="PROSITE" id="PS50977"/>
    </source>
</evidence>
<keyword evidence="8" id="KW-1185">Reference proteome</keyword>
<dbReference type="Pfam" id="PF13977">
    <property type="entry name" value="TetR_C_6"/>
    <property type="match status" value="1"/>
</dbReference>
<evidence type="ECO:0000256" key="5">
    <source>
        <dbReference type="PROSITE-ProRule" id="PRU00335"/>
    </source>
</evidence>
<dbReference type="InterPro" id="IPR036271">
    <property type="entry name" value="Tet_transcr_reg_TetR-rel_C_sf"/>
</dbReference>
<dbReference type="InterPro" id="IPR050109">
    <property type="entry name" value="HTH-type_TetR-like_transc_reg"/>
</dbReference>
<dbReference type="Pfam" id="PF00440">
    <property type="entry name" value="TetR_N"/>
    <property type="match status" value="1"/>
</dbReference>
<accession>A0A7W4VWL9</accession>
<keyword evidence="1" id="KW-0678">Repressor</keyword>
<dbReference type="InterPro" id="IPR039538">
    <property type="entry name" value="BetI_C"/>
</dbReference>
<dbReference type="GO" id="GO:0000976">
    <property type="term" value="F:transcription cis-regulatory region binding"/>
    <property type="evidence" value="ECO:0007669"/>
    <property type="project" value="TreeGrafter"/>
</dbReference>
<reference evidence="7 8" key="1">
    <citation type="submission" date="2020-08" db="EMBL/GenBank/DDBJ databases">
        <title>Sequencing the genomes of 1000 actinobacteria strains.</title>
        <authorList>
            <person name="Klenk H.-P."/>
        </authorList>
    </citation>
    <scope>NUCLEOTIDE SEQUENCE [LARGE SCALE GENOMIC DNA]</scope>
    <source>
        <strain evidence="7 8">DSM 105498</strain>
    </source>
</reference>
<dbReference type="GO" id="GO:0003700">
    <property type="term" value="F:DNA-binding transcription factor activity"/>
    <property type="evidence" value="ECO:0007669"/>
    <property type="project" value="TreeGrafter"/>
</dbReference>